<proteinExistence type="predicted"/>
<dbReference type="KEGG" id="mpar:F7D14_11035"/>
<dbReference type="AlphaFoldDB" id="A0A6B8M2B5"/>
<organism evidence="1 2">
    <name type="scientific">Methylocystis parvus</name>
    <dbReference type="NCBI Taxonomy" id="134"/>
    <lineage>
        <taxon>Bacteria</taxon>
        <taxon>Pseudomonadati</taxon>
        <taxon>Pseudomonadota</taxon>
        <taxon>Alphaproteobacteria</taxon>
        <taxon>Hyphomicrobiales</taxon>
        <taxon>Methylocystaceae</taxon>
        <taxon>Methylocystis</taxon>
    </lineage>
</organism>
<gene>
    <name evidence="1" type="ORF">F7D14_11035</name>
</gene>
<name>A0A6B8M2B5_9HYPH</name>
<dbReference type="EMBL" id="CP044331">
    <property type="protein sequence ID" value="QGM97954.1"/>
    <property type="molecule type" value="Genomic_DNA"/>
</dbReference>
<accession>A0A6B8M2B5</accession>
<protein>
    <submittedName>
        <fullName evidence="1">Uncharacterized protein</fullName>
    </submittedName>
</protein>
<keyword evidence="2" id="KW-1185">Reference proteome</keyword>
<sequence>MAMGAPAGEESSIISFHRLHYGKLGEGEERRVPASAGYAVTRRSSGLSRDWDPHLSPLRLMGLRRFEPDAIDIDARTAGCLVVRAIGESMVLLRARFRPEDGERGFGRLHQQAAIWIGARDAFQQNPAAVLSVAAHELQALPDLVEEGEAQRLNDAPLLWRVPRPDPEGVRRVVERSDWALPMLELLLDGAETGEDASRDFGAHDFASEASFLAAAGLTLQMLPQAFPRWRDISVVSGLAHPLPGLCLRYVPSWGRAKAAA</sequence>
<dbReference type="RefSeq" id="WP_016919463.1">
    <property type="nucleotide sequence ID" value="NZ_CP044331.1"/>
</dbReference>
<evidence type="ECO:0000313" key="2">
    <source>
        <dbReference type="Proteomes" id="UP000422569"/>
    </source>
</evidence>
<reference evidence="1 2" key="1">
    <citation type="submission" date="2019-09" db="EMBL/GenBank/DDBJ databases">
        <title>Isolation and complete genome sequencing of Methylocystis species.</title>
        <authorList>
            <person name="Rumah B.L."/>
            <person name="Stead C.E."/>
            <person name="Stevens B.C."/>
            <person name="Minton N.P."/>
            <person name="Grosse-Honebrink A."/>
            <person name="Zhang Y."/>
        </authorList>
    </citation>
    <scope>NUCLEOTIDE SEQUENCE [LARGE SCALE GENOMIC DNA]</scope>
    <source>
        <strain evidence="1 2">BRCS2</strain>
    </source>
</reference>
<dbReference type="Proteomes" id="UP000422569">
    <property type="component" value="Chromosome"/>
</dbReference>
<evidence type="ECO:0000313" key="1">
    <source>
        <dbReference type="EMBL" id="QGM97954.1"/>
    </source>
</evidence>